<evidence type="ECO:0000256" key="3">
    <source>
        <dbReference type="ARBA" id="ARBA00022729"/>
    </source>
</evidence>
<evidence type="ECO:0000256" key="2">
    <source>
        <dbReference type="ARBA" id="ARBA00010333"/>
    </source>
</evidence>
<dbReference type="SMART" id="SM00062">
    <property type="entry name" value="PBPb"/>
    <property type="match status" value="1"/>
</dbReference>
<dbReference type="PATRIC" id="fig|710685.3.peg.5361"/>
<dbReference type="InterPro" id="IPR001638">
    <property type="entry name" value="Solute-binding_3/MltF_N"/>
</dbReference>
<evidence type="ECO:0000313" key="7">
    <source>
        <dbReference type="Proteomes" id="UP000005442"/>
    </source>
</evidence>
<dbReference type="GO" id="GO:0030313">
    <property type="term" value="C:cell envelope"/>
    <property type="evidence" value="ECO:0007669"/>
    <property type="project" value="UniProtKB-SubCell"/>
</dbReference>
<reference evidence="6 7" key="1">
    <citation type="submission" date="2011-12" db="EMBL/GenBank/DDBJ databases">
        <title>Complete sequence of Mycobacterium rhodesiae NBB3.</title>
        <authorList>
            <consortium name="US DOE Joint Genome Institute"/>
            <person name="Lucas S."/>
            <person name="Han J."/>
            <person name="Lapidus A."/>
            <person name="Cheng J.-F."/>
            <person name="Goodwin L."/>
            <person name="Pitluck S."/>
            <person name="Peters L."/>
            <person name="Mikhailova N."/>
            <person name="Gu W."/>
            <person name="Detter J.C."/>
            <person name="Han C."/>
            <person name="Tapia R."/>
            <person name="Land M."/>
            <person name="Hauser L."/>
            <person name="Kyrpides N."/>
            <person name="Ivanova N."/>
            <person name="Pagani I."/>
            <person name="Mattes T."/>
            <person name="Holmes A."/>
            <person name="Rutledge P."/>
            <person name="Paulsen I."/>
            <person name="Coleman N."/>
            <person name="Woyke T."/>
        </authorList>
    </citation>
    <scope>NUCLEOTIDE SEQUENCE [LARGE SCALE GENOMIC DNA]</scope>
    <source>
        <strain evidence="6 7">NBB3</strain>
    </source>
</reference>
<protein>
    <submittedName>
        <fullName evidence="6">Periplasmic component of amino acid ABC-type transporter/signal transduction system</fullName>
    </submittedName>
</protein>
<proteinExistence type="inferred from homology"/>
<name>G8RHE1_MYCRN</name>
<evidence type="ECO:0000256" key="4">
    <source>
        <dbReference type="RuleBase" id="RU003744"/>
    </source>
</evidence>
<feature type="domain" description="Solute-binding protein family 3/N-terminal" evidence="5">
    <location>
        <begin position="3"/>
        <end position="227"/>
    </location>
</feature>
<sequence length="236" mass="24938">METLRVGAAFPDPPFNGMPDDSGLDIDLMQAIAEKLGAAVEFVSYDGADFNGIFNGLGSAYDCVTAGTTVTPEREQQATFVPPYLISGQALAVDTTRLPQVRSVDDLEGLTIGVQQGNTSQPIAERLVAEGKAAAVRVYDYGAIRTALTDLTTGACDAFMKLAPVLTELVKAVQGVEVVQRGISVENIAIAVAIGDQALLGRLTLAQAELEDDGILQRIRGKWLGNPYADQNLAVL</sequence>
<comment type="subcellular location">
    <subcellularLocation>
        <location evidence="1">Cell envelope</location>
    </subcellularLocation>
</comment>
<dbReference type="HOGENOM" id="CLU_019602_18_2_11"/>
<accession>G8RHE1</accession>
<dbReference type="PANTHER" id="PTHR35936">
    <property type="entry name" value="MEMBRANE-BOUND LYTIC MUREIN TRANSGLYCOSYLASE F"/>
    <property type="match status" value="1"/>
</dbReference>
<gene>
    <name evidence="6" type="ordered locus">MycrhN_5336</name>
</gene>
<keyword evidence="7" id="KW-1185">Reference proteome</keyword>
<dbReference type="PANTHER" id="PTHR35936:SF19">
    <property type="entry name" value="AMINO-ACID-BINDING PROTEIN YXEM-RELATED"/>
    <property type="match status" value="1"/>
</dbReference>
<dbReference type="Pfam" id="PF00497">
    <property type="entry name" value="SBP_bac_3"/>
    <property type="match status" value="1"/>
</dbReference>
<keyword evidence="3" id="KW-0732">Signal</keyword>
<dbReference type="InterPro" id="IPR018313">
    <property type="entry name" value="SBP_3_CS"/>
</dbReference>
<dbReference type="AlphaFoldDB" id="G8RHE1"/>
<dbReference type="STRING" id="710685.MycrhN_5336"/>
<dbReference type="KEGG" id="mrh:MycrhN_5336"/>
<comment type="similarity">
    <text evidence="2 4">Belongs to the bacterial solute-binding protein 3 family.</text>
</comment>
<dbReference type="Gene3D" id="3.40.190.10">
    <property type="entry name" value="Periplasmic binding protein-like II"/>
    <property type="match status" value="2"/>
</dbReference>
<dbReference type="OrthoDB" id="9814902at2"/>
<evidence type="ECO:0000256" key="1">
    <source>
        <dbReference type="ARBA" id="ARBA00004196"/>
    </source>
</evidence>
<dbReference type="CDD" id="cd13530">
    <property type="entry name" value="PBP2_peptides_like"/>
    <property type="match status" value="1"/>
</dbReference>
<evidence type="ECO:0000259" key="5">
    <source>
        <dbReference type="SMART" id="SM00062"/>
    </source>
</evidence>
<dbReference type="PROSITE" id="PS01039">
    <property type="entry name" value="SBP_BACTERIAL_3"/>
    <property type="match status" value="1"/>
</dbReference>
<dbReference type="Proteomes" id="UP000005442">
    <property type="component" value="Chromosome"/>
</dbReference>
<dbReference type="SUPFAM" id="SSF53850">
    <property type="entry name" value="Periplasmic binding protein-like II"/>
    <property type="match status" value="1"/>
</dbReference>
<dbReference type="eggNOG" id="COG0834">
    <property type="taxonomic scope" value="Bacteria"/>
</dbReference>
<organism evidence="6 7">
    <name type="scientific">Mycolicibacterium rhodesiae (strain NBB3)</name>
    <name type="common">Mycobacterium rhodesiae</name>
    <dbReference type="NCBI Taxonomy" id="710685"/>
    <lineage>
        <taxon>Bacteria</taxon>
        <taxon>Bacillati</taxon>
        <taxon>Actinomycetota</taxon>
        <taxon>Actinomycetes</taxon>
        <taxon>Mycobacteriales</taxon>
        <taxon>Mycobacteriaceae</taxon>
        <taxon>Mycolicibacterium</taxon>
    </lineage>
</organism>
<dbReference type="EMBL" id="CP003169">
    <property type="protein sequence ID" value="AEV75811.1"/>
    <property type="molecule type" value="Genomic_DNA"/>
</dbReference>
<dbReference type="RefSeq" id="WP_014213552.1">
    <property type="nucleotide sequence ID" value="NC_016604.1"/>
</dbReference>
<evidence type="ECO:0000313" key="6">
    <source>
        <dbReference type="EMBL" id="AEV75811.1"/>
    </source>
</evidence>